<dbReference type="PANTHER" id="PTHR38032">
    <property type="entry name" value="POLYMERASE-RELATED"/>
    <property type="match status" value="1"/>
</dbReference>
<dbReference type="Pfam" id="PF20250">
    <property type="entry name" value="FapA_N"/>
    <property type="match status" value="1"/>
</dbReference>
<sequence>MIDKCLSLSEDQSIVSFIVTGDVTITQPLNKQDLIDAVHTLGAQDFYLYDLDIEAVITAINSGDFLKLNETIIAQRLDTQLSIEIDESELSATMIITGAYGGSHLRGPAIIAALTEHSIIKGVQKEALKSLLLTNRDLKPGESYTATIAIGKAPIPGNNANFLPLVPDVKKRILQPKIQDDGLVDMRDLGDFITVKKGVPLIKRIPATKGADGLTITGKSIPAIPGEEIPLKVYAGSVISEHDCNVLLSSIDGMPIIHKDGVGVDNLLKLKAIDVTTGHISFEGSIFVENDIEAGMRVQATGSITVGGFIENAEVIAHEDISVANGIIGHQPHDDGELSCTIMAKGSISAKLAQHSCLTANKEINLLLLANHCSLNSRTFIAVTDKAGKNGTISGGSVIANHYVKTANLGIEGGAYTKVQAFQNFSVVKENIHQLKKQYLLLNDTIDKIAQINIDKQPSEIAEKILHSKTKTEQELVKVRALLELEEHAFDSGLKQNHIFVTNKMFPRVEIKFNNEHLVTKREYSPSKITFTGYDIDIAPVIKKRVK</sequence>
<dbReference type="GeneID" id="28543555"/>
<feature type="domain" description="Flagellar Assembly Protein A N-terminal region" evidence="1">
    <location>
        <begin position="82"/>
        <end position="259"/>
    </location>
</feature>
<evidence type="ECO:0000313" key="2">
    <source>
        <dbReference type="EMBL" id="CED57912.1"/>
    </source>
</evidence>
<dbReference type="OrthoDB" id="5807941at2"/>
<organism evidence="2 3">
    <name type="scientific">Aliivibrio wodanis</name>
    <dbReference type="NCBI Taxonomy" id="80852"/>
    <lineage>
        <taxon>Bacteria</taxon>
        <taxon>Pseudomonadati</taxon>
        <taxon>Pseudomonadota</taxon>
        <taxon>Gammaproteobacteria</taxon>
        <taxon>Vibrionales</taxon>
        <taxon>Vibrionaceae</taxon>
        <taxon>Aliivibrio</taxon>
    </lineage>
</organism>
<dbReference type="Proteomes" id="UP000032427">
    <property type="component" value="Chromosome 2"/>
</dbReference>
<dbReference type="InterPro" id="IPR046865">
    <property type="entry name" value="FapA_b_solenoid"/>
</dbReference>
<protein>
    <recommendedName>
        <fullName evidence="1">Flagellar Assembly Protein A N-terminal region domain-containing protein</fullName>
    </recommendedName>
</protein>
<dbReference type="InterPro" id="IPR046866">
    <property type="entry name" value="FapA_N"/>
</dbReference>
<dbReference type="KEGG" id="awd:AWOD_II_1299"/>
<reference evidence="3" key="1">
    <citation type="submission" date="2014-09" db="EMBL/GenBank/DDBJ databases">
        <authorList>
            <person name="Hjerde E."/>
        </authorList>
    </citation>
    <scope>NUCLEOTIDE SEQUENCE [LARGE SCALE GENOMIC DNA]</scope>
    <source>
        <strain evidence="3">06/09/139</strain>
    </source>
</reference>
<accession>A0A090IBJ1</accession>
<name>A0A090IBJ1_9GAMM</name>
<proteinExistence type="predicted"/>
<dbReference type="Pfam" id="PF03961">
    <property type="entry name" value="FapA"/>
    <property type="match status" value="1"/>
</dbReference>
<dbReference type="AlphaFoldDB" id="A0A090IBJ1"/>
<dbReference type="PATRIC" id="fig|80852.17.peg.4108"/>
<dbReference type="EMBL" id="LN554847">
    <property type="protein sequence ID" value="CED57912.1"/>
    <property type="molecule type" value="Genomic_DNA"/>
</dbReference>
<dbReference type="STRING" id="80852.AWOD_II_1299"/>
<gene>
    <name evidence="2" type="ORF">AWOD_II_1299</name>
</gene>
<dbReference type="HOGENOM" id="CLU_026157_0_0_6"/>
<keyword evidence="3" id="KW-1185">Reference proteome</keyword>
<dbReference type="InterPro" id="IPR005646">
    <property type="entry name" value="FapA"/>
</dbReference>
<evidence type="ECO:0000259" key="1">
    <source>
        <dbReference type="Pfam" id="PF20250"/>
    </source>
</evidence>
<dbReference type="PANTHER" id="PTHR38032:SF1">
    <property type="entry name" value="RNA-BINDING PROTEIN KHPB N-TERMINAL DOMAIN-CONTAINING PROTEIN"/>
    <property type="match status" value="1"/>
</dbReference>
<evidence type="ECO:0000313" key="3">
    <source>
        <dbReference type="Proteomes" id="UP000032427"/>
    </source>
</evidence>